<dbReference type="Pfam" id="PF00916">
    <property type="entry name" value="Sulfate_transp"/>
    <property type="match status" value="1"/>
</dbReference>
<feature type="transmembrane region" description="Helical" evidence="5">
    <location>
        <begin position="355"/>
        <end position="374"/>
    </location>
</feature>
<feature type="transmembrane region" description="Helical" evidence="5">
    <location>
        <begin position="135"/>
        <end position="161"/>
    </location>
</feature>
<organism evidence="7 8">
    <name type="scientific">Gracilimonas sediminicola</name>
    <dbReference type="NCBI Taxonomy" id="2952158"/>
    <lineage>
        <taxon>Bacteria</taxon>
        <taxon>Pseudomonadati</taxon>
        <taxon>Balneolota</taxon>
        <taxon>Balneolia</taxon>
        <taxon>Balneolales</taxon>
        <taxon>Balneolaceae</taxon>
        <taxon>Gracilimonas</taxon>
    </lineage>
</organism>
<keyword evidence="4 5" id="KW-0472">Membrane</keyword>
<dbReference type="PROSITE" id="PS01130">
    <property type="entry name" value="SLC26A"/>
    <property type="match status" value="1"/>
</dbReference>
<keyword evidence="3 5" id="KW-1133">Transmembrane helix</keyword>
<feature type="transmembrane region" description="Helical" evidence="5">
    <location>
        <begin position="253"/>
        <end position="274"/>
    </location>
</feature>
<dbReference type="PANTHER" id="PTHR11814">
    <property type="entry name" value="SULFATE TRANSPORTER"/>
    <property type="match status" value="1"/>
</dbReference>
<dbReference type="InterPro" id="IPR002645">
    <property type="entry name" value="STAS_dom"/>
</dbReference>
<feature type="transmembrane region" description="Helical" evidence="5">
    <location>
        <begin position="27"/>
        <end position="47"/>
    </location>
</feature>
<reference evidence="7" key="1">
    <citation type="submission" date="2022-06" db="EMBL/GenBank/DDBJ databases">
        <title>Gracilimonas sp. CAU 1638 isolated from sea sediment.</title>
        <authorList>
            <person name="Kim W."/>
        </authorList>
    </citation>
    <scope>NUCLEOTIDE SEQUENCE</scope>
    <source>
        <strain evidence="7">CAU 1638</strain>
    </source>
</reference>
<feature type="transmembrane region" description="Helical" evidence="5">
    <location>
        <begin position="102"/>
        <end position="123"/>
    </location>
</feature>
<dbReference type="NCBIfam" id="TIGR00815">
    <property type="entry name" value="sulP"/>
    <property type="match status" value="1"/>
</dbReference>
<dbReference type="AlphaFoldDB" id="A0A9X2L6Y4"/>
<evidence type="ECO:0000256" key="2">
    <source>
        <dbReference type="ARBA" id="ARBA00022692"/>
    </source>
</evidence>
<dbReference type="GO" id="GO:0008271">
    <property type="term" value="F:secondary active sulfate transmembrane transporter activity"/>
    <property type="evidence" value="ECO:0007669"/>
    <property type="project" value="InterPro"/>
</dbReference>
<dbReference type="SUPFAM" id="SSF52091">
    <property type="entry name" value="SpoIIaa-like"/>
    <property type="match status" value="1"/>
</dbReference>
<accession>A0A9X2L6Y4</accession>
<dbReference type="GO" id="GO:0016020">
    <property type="term" value="C:membrane"/>
    <property type="evidence" value="ECO:0007669"/>
    <property type="project" value="UniProtKB-SubCell"/>
</dbReference>
<name>A0A9X2L6Y4_9BACT</name>
<dbReference type="Proteomes" id="UP001139125">
    <property type="component" value="Unassembled WGS sequence"/>
</dbReference>
<evidence type="ECO:0000256" key="5">
    <source>
        <dbReference type="SAM" id="Phobius"/>
    </source>
</evidence>
<dbReference type="InterPro" id="IPR036513">
    <property type="entry name" value="STAS_dom_sf"/>
</dbReference>
<gene>
    <name evidence="7" type="primary">sulP</name>
    <name evidence="7" type="ORF">NM125_14005</name>
</gene>
<evidence type="ECO:0000313" key="7">
    <source>
        <dbReference type="EMBL" id="MCP9292698.1"/>
    </source>
</evidence>
<feature type="domain" description="STAS" evidence="6">
    <location>
        <begin position="441"/>
        <end position="556"/>
    </location>
</feature>
<evidence type="ECO:0000313" key="8">
    <source>
        <dbReference type="Proteomes" id="UP001139125"/>
    </source>
</evidence>
<evidence type="ECO:0000256" key="3">
    <source>
        <dbReference type="ARBA" id="ARBA00022989"/>
    </source>
</evidence>
<dbReference type="InterPro" id="IPR001902">
    <property type="entry name" value="SLC26A/SulP_fam"/>
</dbReference>
<feature type="transmembrane region" description="Helical" evidence="5">
    <location>
        <begin position="210"/>
        <end position="233"/>
    </location>
</feature>
<dbReference type="Gene3D" id="3.30.750.24">
    <property type="entry name" value="STAS domain"/>
    <property type="match status" value="1"/>
</dbReference>
<dbReference type="PROSITE" id="PS50801">
    <property type="entry name" value="STAS"/>
    <property type="match status" value="1"/>
</dbReference>
<feature type="transmembrane region" description="Helical" evidence="5">
    <location>
        <begin position="386"/>
        <end position="417"/>
    </location>
</feature>
<dbReference type="CDD" id="cd07042">
    <property type="entry name" value="STAS_SulP_like_sulfate_transporter"/>
    <property type="match status" value="1"/>
</dbReference>
<feature type="transmembrane region" description="Helical" evidence="5">
    <location>
        <begin position="53"/>
        <end position="69"/>
    </location>
</feature>
<evidence type="ECO:0000256" key="4">
    <source>
        <dbReference type="ARBA" id="ARBA00023136"/>
    </source>
</evidence>
<dbReference type="RefSeq" id="WP_255135596.1">
    <property type="nucleotide sequence ID" value="NZ_JANDBC010000003.1"/>
</dbReference>
<protein>
    <submittedName>
        <fullName evidence="7">Sulfate permease</fullName>
    </submittedName>
</protein>
<evidence type="ECO:0000259" key="6">
    <source>
        <dbReference type="PROSITE" id="PS50801"/>
    </source>
</evidence>
<proteinExistence type="predicted"/>
<sequence>MKKLLRKYLPILEVLSNYDISKLKNDIVAGATVGVVLIPQGMAYAIIAGVPPIYGLYAGLLPLFIYPLFGTSRHISIGPVAIDMLILAAGLGILAGDDLTQKAILAVMIAVLTGILQVLMGVFKLGFAFNLFSRPVISGFTIAAPIIIIASQMGTLLNIDIPNTQYIYEIFYHLSGHFDQVHFPSLALSIAFICFLAGMKRFYSHLPESVILVGLTILVVSFVNIADFGISQIGEIPSGLPDFALHSTSYEEIKSLLPNALTLALIQFMTVASLSKSFARKHGYTVNPNQELIAIGSSNIVGGLFQSLPVSSSFSRSAIAEQAGAKTSINNIFAGILILLTLLFLTSLFEVLPEPLLGAIIVVSVSSLIDIKELRFLINTKRRDAVVAFITFASVLVIGIQEGIIIGIIASVLALLIKMSKPTVAELGLIPDTRDFKNISRFDNAKKIPGVLILRIDASFSFVNAEFFKNYILEESMNRNTSPKYVIIDGSTIGDLDVSAIDTLMMIIETLNKYGIELYLSGLIGPVRDVIRRSEIGAFVKSDRIYSTVHEAVKAALRKQDLGDEGSRLSDYSNHSA</sequence>
<comment type="subcellular location">
    <subcellularLocation>
        <location evidence="1">Membrane</location>
        <topology evidence="1">Multi-pass membrane protein</topology>
    </subcellularLocation>
</comment>
<evidence type="ECO:0000256" key="1">
    <source>
        <dbReference type="ARBA" id="ARBA00004141"/>
    </source>
</evidence>
<feature type="transmembrane region" description="Helical" evidence="5">
    <location>
        <begin position="181"/>
        <end position="198"/>
    </location>
</feature>
<dbReference type="InterPro" id="IPR011547">
    <property type="entry name" value="SLC26A/SulP_dom"/>
</dbReference>
<keyword evidence="8" id="KW-1185">Reference proteome</keyword>
<comment type="caution">
    <text evidence="7">The sequence shown here is derived from an EMBL/GenBank/DDBJ whole genome shotgun (WGS) entry which is preliminary data.</text>
</comment>
<dbReference type="EMBL" id="JANDBC010000003">
    <property type="protein sequence ID" value="MCP9292698.1"/>
    <property type="molecule type" value="Genomic_DNA"/>
</dbReference>
<keyword evidence="2 5" id="KW-0812">Transmembrane</keyword>
<feature type="transmembrane region" description="Helical" evidence="5">
    <location>
        <begin position="332"/>
        <end position="349"/>
    </location>
</feature>
<dbReference type="Pfam" id="PF01740">
    <property type="entry name" value="STAS"/>
    <property type="match status" value="1"/>
</dbReference>
<dbReference type="InterPro" id="IPR018045">
    <property type="entry name" value="S04_transporter_CS"/>
</dbReference>
<feature type="transmembrane region" description="Helical" evidence="5">
    <location>
        <begin position="76"/>
        <end position="96"/>
    </location>
</feature>